<feature type="transmembrane region" description="Helical" evidence="1">
    <location>
        <begin position="98"/>
        <end position="116"/>
    </location>
</feature>
<feature type="transmembrane region" description="Helical" evidence="1">
    <location>
        <begin position="16"/>
        <end position="33"/>
    </location>
</feature>
<keyword evidence="3" id="KW-1185">Reference proteome</keyword>
<dbReference type="KEGG" id="spir:CWM47_16035"/>
<dbReference type="Proteomes" id="UP000232883">
    <property type="component" value="Chromosome"/>
</dbReference>
<dbReference type="EMBL" id="CP025096">
    <property type="protein sequence ID" value="AUD03211.1"/>
    <property type="molecule type" value="Genomic_DNA"/>
</dbReference>
<accession>A0A2K8Z032</accession>
<evidence type="ECO:0000256" key="1">
    <source>
        <dbReference type="SAM" id="Phobius"/>
    </source>
</evidence>
<gene>
    <name evidence="2" type="ORF">CWM47_16035</name>
</gene>
<reference evidence="2 3" key="1">
    <citation type="submission" date="2017-11" db="EMBL/GenBank/DDBJ databases">
        <title>Taxonomic description and genome sequences of Spirosoma HA7 sp. nov., isolated from pollen microhabitat of Corylus avellana.</title>
        <authorList>
            <person name="Ambika Manirajan B."/>
            <person name="Suarez C."/>
            <person name="Ratering S."/>
            <person name="Geissler-Plaum R."/>
            <person name="Cardinale M."/>
            <person name="Sylvia S."/>
        </authorList>
    </citation>
    <scope>NUCLEOTIDE SEQUENCE [LARGE SCALE GENOMIC DNA]</scope>
    <source>
        <strain evidence="2 3">HA7</strain>
    </source>
</reference>
<feature type="transmembrane region" description="Helical" evidence="1">
    <location>
        <begin position="151"/>
        <end position="173"/>
    </location>
</feature>
<dbReference type="AlphaFoldDB" id="A0A2K8Z032"/>
<keyword evidence="1" id="KW-0472">Membrane</keyword>
<evidence type="ECO:0000313" key="3">
    <source>
        <dbReference type="Proteomes" id="UP000232883"/>
    </source>
</evidence>
<feature type="transmembrane region" description="Helical" evidence="1">
    <location>
        <begin position="193"/>
        <end position="215"/>
    </location>
</feature>
<keyword evidence="1" id="KW-1133">Transmembrane helix</keyword>
<feature type="transmembrane region" description="Helical" evidence="1">
    <location>
        <begin position="68"/>
        <end position="91"/>
    </location>
</feature>
<keyword evidence="1" id="KW-0812">Transmembrane</keyword>
<name>A0A2K8Z032_9BACT</name>
<sequence length="224" mass="25912">MLDRILLLFDKYPLDFISQLSSILPIVVGLFTFKHLNKNIKIILLLFCMYFIGDTYMIWLGIFQKNNLFILNIYPIGIIILLTAAYVPIFISLSAKRLVVSVAIVFLLTCIANFKIFEISSVDLFLCRIYTIALMLLYFNNTLSDMRVKNILIHSQFWISSGLIIYATGTFFISIFSEFIFNPNLVDDTTFNAYWNLNNVLFLILVAFSSIGIWLSKYDQENLL</sequence>
<feature type="transmembrane region" description="Helical" evidence="1">
    <location>
        <begin position="122"/>
        <end position="139"/>
    </location>
</feature>
<protein>
    <submittedName>
        <fullName evidence="2">Uncharacterized protein</fullName>
    </submittedName>
</protein>
<proteinExistence type="predicted"/>
<feature type="transmembrane region" description="Helical" evidence="1">
    <location>
        <begin position="42"/>
        <end position="62"/>
    </location>
</feature>
<organism evidence="2 3">
    <name type="scientific">Spirosoma pollinicola</name>
    <dbReference type="NCBI Taxonomy" id="2057025"/>
    <lineage>
        <taxon>Bacteria</taxon>
        <taxon>Pseudomonadati</taxon>
        <taxon>Bacteroidota</taxon>
        <taxon>Cytophagia</taxon>
        <taxon>Cytophagales</taxon>
        <taxon>Cytophagaceae</taxon>
        <taxon>Spirosoma</taxon>
    </lineage>
</organism>
<evidence type="ECO:0000313" key="2">
    <source>
        <dbReference type="EMBL" id="AUD03211.1"/>
    </source>
</evidence>